<dbReference type="InterPro" id="IPR011990">
    <property type="entry name" value="TPR-like_helical_dom_sf"/>
</dbReference>
<sequence length="462" mass="53942">MKEEFDDFQNHSISKFESMLKTNSFLFFDSDEFEEIIIYYLDIGNISLAKKANSLALKQYPNSTSLSILQIEILLLNNEIEKAEKIACNIYAIDPLSPEILIQKSKIYSKKKNHSQAIKILKEISVNSDLYYEALSLIGKEYLFLDDFQNAKKVLVKCLKINNRDYSILNNILFCYDSIGNSKSTINFLNDFLETNPYCEIAWHQLGKQYVKDDMYEEALSAFDFAIICDDSFIGAYIEMAKILEKLERINEAIEKYEISIGINGPNSFALFRLGRCHDKLGNYDLALSYYIQTINEDSIHDKAWMYISLYYFNKKKFNESKNNLLKALEIDSEKIKYWELYLKISVELGLYDETELAFIEILSIGELDIETLSLLTQILIKIPHNKKLHFRLLKSIDLLSKSNENEINYLLSAIYFNLSENKNAILFLKKAYFYSPSKYKYFKELFPLIPKLQVFKNLHVS</sequence>
<gene>
    <name evidence="1" type="ORF">METZ01_LOCUS741</name>
</gene>
<accession>A0A381N006</accession>
<dbReference type="InterPro" id="IPR019734">
    <property type="entry name" value="TPR_rpt"/>
</dbReference>
<dbReference type="PANTHER" id="PTHR12558">
    <property type="entry name" value="CELL DIVISION CYCLE 16,23,27"/>
    <property type="match status" value="1"/>
</dbReference>
<name>A0A381N006_9ZZZZ</name>
<dbReference type="PROSITE" id="PS50005">
    <property type="entry name" value="TPR"/>
    <property type="match status" value="1"/>
</dbReference>
<protein>
    <submittedName>
        <fullName evidence="1">Uncharacterized protein</fullName>
    </submittedName>
</protein>
<dbReference type="PANTHER" id="PTHR12558:SF13">
    <property type="entry name" value="CELL DIVISION CYCLE PROTEIN 27 HOMOLOG"/>
    <property type="match status" value="1"/>
</dbReference>
<dbReference type="AlphaFoldDB" id="A0A381N006"/>
<dbReference type="SMART" id="SM00028">
    <property type="entry name" value="TPR"/>
    <property type="match status" value="7"/>
</dbReference>
<dbReference type="EMBL" id="UINC01000040">
    <property type="protein sequence ID" value="SUZ47887.1"/>
    <property type="molecule type" value="Genomic_DNA"/>
</dbReference>
<dbReference type="SUPFAM" id="SSF81901">
    <property type="entry name" value="HCP-like"/>
    <property type="match status" value="1"/>
</dbReference>
<dbReference type="Pfam" id="PF13176">
    <property type="entry name" value="TPR_7"/>
    <property type="match status" value="1"/>
</dbReference>
<dbReference type="Gene3D" id="1.25.40.10">
    <property type="entry name" value="Tetratricopeptide repeat domain"/>
    <property type="match status" value="2"/>
</dbReference>
<dbReference type="GO" id="GO:0051301">
    <property type="term" value="P:cell division"/>
    <property type="evidence" value="ECO:0007669"/>
    <property type="project" value="TreeGrafter"/>
</dbReference>
<dbReference type="Pfam" id="PF13181">
    <property type="entry name" value="TPR_8"/>
    <property type="match status" value="2"/>
</dbReference>
<organism evidence="1">
    <name type="scientific">marine metagenome</name>
    <dbReference type="NCBI Taxonomy" id="408172"/>
    <lineage>
        <taxon>unclassified sequences</taxon>
        <taxon>metagenomes</taxon>
        <taxon>ecological metagenomes</taxon>
    </lineage>
</organism>
<dbReference type="SUPFAM" id="SSF48452">
    <property type="entry name" value="TPR-like"/>
    <property type="match status" value="2"/>
</dbReference>
<proteinExistence type="predicted"/>
<reference evidence="1" key="1">
    <citation type="submission" date="2018-05" db="EMBL/GenBank/DDBJ databases">
        <authorList>
            <person name="Lanie J.A."/>
            <person name="Ng W.-L."/>
            <person name="Kazmierczak K.M."/>
            <person name="Andrzejewski T.M."/>
            <person name="Davidsen T.M."/>
            <person name="Wayne K.J."/>
            <person name="Tettelin H."/>
            <person name="Glass J.I."/>
            <person name="Rusch D."/>
            <person name="Podicherti R."/>
            <person name="Tsui H.-C.T."/>
            <person name="Winkler M.E."/>
        </authorList>
    </citation>
    <scope>NUCLEOTIDE SEQUENCE</scope>
</reference>
<evidence type="ECO:0000313" key="1">
    <source>
        <dbReference type="EMBL" id="SUZ47887.1"/>
    </source>
</evidence>